<dbReference type="AlphaFoldDB" id="A0A4Z1IMM8"/>
<evidence type="ECO:0000313" key="1">
    <source>
        <dbReference type="EMBL" id="TGO57947.1"/>
    </source>
</evidence>
<gene>
    <name evidence="1" type="ORF">BCON_0060g00210</name>
</gene>
<evidence type="ECO:0000313" key="2">
    <source>
        <dbReference type="Proteomes" id="UP000297527"/>
    </source>
</evidence>
<proteinExistence type="predicted"/>
<name>A0A4Z1IMM8_9HELO</name>
<accession>A0A4Z1IMM8</accession>
<keyword evidence="2" id="KW-1185">Reference proteome</keyword>
<organism evidence="1 2">
    <name type="scientific">Botryotinia convoluta</name>
    <dbReference type="NCBI Taxonomy" id="54673"/>
    <lineage>
        <taxon>Eukaryota</taxon>
        <taxon>Fungi</taxon>
        <taxon>Dikarya</taxon>
        <taxon>Ascomycota</taxon>
        <taxon>Pezizomycotina</taxon>
        <taxon>Leotiomycetes</taxon>
        <taxon>Helotiales</taxon>
        <taxon>Sclerotiniaceae</taxon>
        <taxon>Botryotinia</taxon>
    </lineage>
</organism>
<comment type="caution">
    <text evidence="1">The sequence shown here is derived from an EMBL/GenBank/DDBJ whole genome shotgun (WGS) entry which is preliminary data.</text>
</comment>
<dbReference type="EMBL" id="PQXN01000060">
    <property type="protein sequence ID" value="TGO57947.1"/>
    <property type="molecule type" value="Genomic_DNA"/>
</dbReference>
<dbReference type="Proteomes" id="UP000297527">
    <property type="component" value="Unassembled WGS sequence"/>
</dbReference>
<reference evidence="1 2" key="1">
    <citation type="submission" date="2017-12" db="EMBL/GenBank/DDBJ databases">
        <title>Comparative genomics of Botrytis spp.</title>
        <authorList>
            <person name="Valero-Jimenez C.A."/>
            <person name="Tapia P."/>
            <person name="Veloso J."/>
            <person name="Silva-Moreno E."/>
            <person name="Staats M."/>
            <person name="Valdes J.H."/>
            <person name="Van Kan J.A.L."/>
        </authorList>
    </citation>
    <scope>NUCLEOTIDE SEQUENCE [LARGE SCALE GENOMIC DNA]</scope>
    <source>
        <strain evidence="1 2">MUCL11595</strain>
    </source>
</reference>
<sequence length="264" mass="31256">MEKRNVSSHWTEKYGLYNIGDFRDGPLISHDVWSYKGWQYDHTPETIRYLAKTSWKDQRFRKTFDAWSSKNSRIKAAERATNMDIMWGNRIVKVYDYGGFEDYHIWKEWEDFRVAIGPKAILYTISMLSSEFLKEVDTYQPFIDLVHFEAACKPRSWTIPTCVILFTHLDEFVTSLESPTTNRKDFKQYFRRFWGKNKDVWYVKSIVEDKVKKVASEQNRDVIVLFENSLDSKGETTDTVLDIMFQNSPNGKLNNELILAPYCL</sequence>
<protein>
    <submittedName>
        <fullName evidence="1">Uncharacterized protein</fullName>
    </submittedName>
</protein>
<dbReference type="OrthoDB" id="3512608at2759"/>